<dbReference type="GeneID" id="116207933"/>
<dbReference type="Proteomes" id="UP000515151">
    <property type="component" value="Chromosome 5"/>
</dbReference>
<reference evidence="3" key="2">
    <citation type="submission" date="2025-08" db="UniProtKB">
        <authorList>
            <consortium name="RefSeq"/>
        </authorList>
    </citation>
    <scope>IDENTIFICATION</scope>
    <source>
        <tissue evidence="3">Leaf</tissue>
    </source>
</reference>
<dbReference type="SUPFAM" id="SSF53474">
    <property type="entry name" value="alpha/beta-Hydrolases"/>
    <property type="match status" value="1"/>
</dbReference>
<dbReference type="AlphaFoldDB" id="A0A6P8DRA9"/>
<dbReference type="Gene3D" id="3.40.50.1820">
    <property type="entry name" value="alpha/beta hydrolase"/>
    <property type="match status" value="1"/>
</dbReference>
<keyword evidence="2" id="KW-1185">Reference proteome</keyword>
<dbReference type="InterPro" id="IPR000073">
    <property type="entry name" value="AB_hydrolase_1"/>
</dbReference>
<dbReference type="Pfam" id="PF00561">
    <property type="entry name" value="Abhydrolase_1"/>
    <property type="match status" value="1"/>
</dbReference>
<gene>
    <name evidence="3" type="primary">LOC116207933</name>
</gene>
<proteinExistence type="predicted"/>
<dbReference type="InterPro" id="IPR029058">
    <property type="entry name" value="AB_hydrolase_fold"/>
</dbReference>
<dbReference type="OrthoDB" id="6431331at2759"/>
<dbReference type="PANTHER" id="PTHR43139">
    <property type="entry name" value="SI:DKEY-122A22.2"/>
    <property type="match status" value="1"/>
</dbReference>
<dbReference type="RefSeq" id="XP_031396924.1">
    <property type="nucleotide sequence ID" value="XM_031541064.1"/>
</dbReference>
<evidence type="ECO:0000313" key="2">
    <source>
        <dbReference type="Proteomes" id="UP000515151"/>
    </source>
</evidence>
<feature type="domain" description="AB hydrolase-1" evidence="1">
    <location>
        <begin position="42"/>
        <end position="91"/>
    </location>
</feature>
<accession>A0A6P8DRA9</accession>
<protein>
    <submittedName>
        <fullName evidence="3">Uncharacterized protein LOC116207933</fullName>
    </submittedName>
</protein>
<reference evidence="2" key="1">
    <citation type="journal article" date="2020" name="Plant Biotechnol. J.">
        <title>The pomegranate (Punica granatum L.) draft genome dissects genetic divergence between soft- and hard-seeded cultivars.</title>
        <authorList>
            <person name="Luo X."/>
            <person name="Li H."/>
            <person name="Wu Z."/>
            <person name="Yao W."/>
            <person name="Zhao P."/>
            <person name="Cao D."/>
            <person name="Yu H."/>
            <person name="Li K."/>
            <person name="Poudel K."/>
            <person name="Zhao D."/>
            <person name="Zhang F."/>
            <person name="Xia X."/>
            <person name="Chen L."/>
            <person name="Wang Q."/>
            <person name="Jing D."/>
            <person name="Cao S."/>
        </authorList>
    </citation>
    <scope>NUCLEOTIDE SEQUENCE [LARGE SCALE GENOMIC DNA]</scope>
    <source>
        <strain evidence="2">cv. Tunisia</strain>
    </source>
</reference>
<dbReference type="InterPro" id="IPR052370">
    <property type="entry name" value="Meta-cleavage_hydrolase"/>
</dbReference>
<evidence type="ECO:0000313" key="3">
    <source>
        <dbReference type="RefSeq" id="XP_031396924.1"/>
    </source>
</evidence>
<sequence length="94" mass="10165">MGSGPMRGGNWVGSCPHSCGGTTSTPYLVFFGDSYTTRPGQSEEFQARYVAVLMDALNVYKMILVGLRYGGFVAYSLAAQFPERVERVVICIAG</sequence>
<evidence type="ECO:0000259" key="1">
    <source>
        <dbReference type="Pfam" id="PF00561"/>
    </source>
</evidence>
<dbReference type="PANTHER" id="PTHR43139:SF25">
    <property type="entry name" value="ALPHA_BETA-HYDROLASES SUPERFAMILY PROTEIN"/>
    <property type="match status" value="1"/>
</dbReference>
<name>A0A6P8DRA9_PUNGR</name>
<organism evidence="2 3">
    <name type="scientific">Punica granatum</name>
    <name type="common">Pomegranate</name>
    <dbReference type="NCBI Taxonomy" id="22663"/>
    <lineage>
        <taxon>Eukaryota</taxon>
        <taxon>Viridiplantae</taxon>
        <taxon>Streptophyta</taxon>
        <taxon>Embryophyta</taxon>
        <taxon>Tracheophyta</taxon>
        <taxon>Spermatophyta</taxon>
        <taxon>Magnoliopsida</taxon>
        <taxon>eudicotyledons</taxon>
        <taxon>Gunneridae</taxon>
        <taxon>Pentapetalae</taxon>
        <taxon>rosids</taxon>
        <taxon>malvids</taxon>
        <taxon>Myrtales</taxon>
        <taxon>Lythraceae</taxon>
        <taxon>Punica</taxon>
    </lineage>
</organism>